<keyword evidence="3" id="KW-1185">Reference proteome</keyword>
<protein>
    <recommendedName>
        <fullName evidence="4">Lipocalin-like domain-containing protein</fullName>
    </recommendedName>
</protein>
<evidence type="ECO:0000256" key="1">
    <source>
        <dbReference type="SAM" id="SignalP"/>
    </source>
</evidence>
<dbReference type="AlphaFoldDB" id="A0A7K1T9U9"/>
<gene>
    <name evidence="2" type="ORF">GO988_02445</name>
</gene>
<reference evidence="2 3" key="1">
    <citation type="submission" date="2019-12" db="EMBL/GenBank/DDBJ databases">
        <title>Hymenobacter sp. HMF4947 Genome sequencing and assembly.</title>
        <authorList>
            <person name="Kang H."/>
            <person name="Cha I."/>
            <person name="Kim H."/>
            <person name="Joh K."/>
        </authorList>
    </citation>
    <scope>NUCLEOTIDE SEQUENCE [LARGE SCALE GENOMIC DNA]</scope>
    <source>
        <strain evidence="2 3">HMF4947</strain>
    </source>
</reference>
<evidence type="ECO:0000313" key="2">
    <source>
        <dbReference type="EMBL" id="MVN75176.1"/>
    </source>
</evidence>
<dbReference type="PROSITE" id="PS51257">
    <property type="entry name" value="PROKAR_LIPOPROTEIN"/>
    <property type="match status" value="1"/>
</dbReference>
<dbReference type="Proteomes" id="UP000441336">
    <property type="component" value="Unassembled WGS sequence"/>
</dbReference>
<dbReference type="EMBL" id="WQKZ01000001">
    <property type="protein sequence ID" value="MVN75176.1"/>
    <property type="molecule type" value="Genomic_DNA"/>
</dbReference>
<proteinExistence type="predicted"/>
<name>A0A7K1T9U9_9BACT</name>
<comment type="caution">
    <text evidence="2">The sequence shown here is derived from an EMBL/GenBank/DDBJ whole genome shotgun (WGS) entry which is preliminary data.</text>
</comment>
<feature type="signal peptide" evidence="1">
    <location>
        <begin position="1"/>
        <end position="22"/>
    </location>
</feature>
<evidence type="ECO:0008006" key="4">
    <source>
        <dbReference type="Google" id="ProtNLM"/>
    </source>
</evidence>
<organism evidence="2 3">
    <name type="scientific">Hymenobacter ginkgonis</name>
    <dbReference type="NCBI Taxonomy" id="2682976"/>
    <lineage>
        <taxon>Bacteria</taxon>
        <taxon>Pseudomonadati</taxon>
        <taxon>Bacteroidota</taxon>
        <taxon>Cytophagia</taxon>
        <taxon>Cytophagales</taxon>
        <taxon>Hymenobacteraceae</taxon>
        <taxon>Hymenobacter</taxon>
    </lineage>
</organism>
<accession>A0A7K1T9U9</accession>
<sequence length="151" mass="16225">MKKTLLLTLLPLSLLGTGGCSKKEDDATPTAPTPAPAPTYKELIIGKWNITSKDFLYTPPTGAPYTRSPKYTKGLYTSVFTATTVEETLAGLSSGVNTYSLSGTTYTTAGFSTYTYKILELTTTRLVTSTSFDTGTNDNSQVIVETTTLEH</sequence>
<evidence type="ECO:0000313" key="3">
    <source>
        <dbReference type="Proteomes" id="UP000441336"/>
    </source>
</evidence>
<feature type="chain" id="PRO_5029869392" description="Lipocalin-like domain-containing protein" evidence="1">
    <location>
        <begin position="23"/>
        <end position="151"/>
    </location>
</feature>
<keyword evidence="1" id="KW-0732">Signal</keyword>